<dbReference type="EMBL" id="ABEU02000008">
    <property type="protein sequence ID" value="PNR49274.1"/>
    <property type="molecule type" value="Genomic_DNA"/>
</dbReference>
<evidence type="ECO:0000313" key="2">
    <source>
        <dbReference type="EMBL" id="PNR49274.1"/>
    </source>
</evidence>
<gene>
    <name evidence="2" type="ORF">PHYPA_011170</name>
</gene>
<dbReference type="InParanoid" id="A0A2K1K667"/>
<feature type="compositionally biased region" description="Low complexity" evidence="1">
    <location>
        <begin position="69"/>
        <end position="85"/>
    </location>
</feature>
<organism evidence="2">
    <name type="scientific">Physcomitrium patens</name>
    <name type="common">Spreading-leaved earth moss</name>
    <name type="synonym">Physcomitrella patens</name>
    <dbReference type="NCBI Taxonomy" id="3218"/>
    <lineage>
        <taxon>Eukaryota</taxon>
        <taxon>Viridiplantae</taxon>
        <taxon>Streptophyta</taxon>
        <taxon>Embryophyta</taxon>
        <taxon>Bryophyta</taxon>
        <taxon>Bryophytina</taxon>
        <taxon>Bryopsida</taxon>
        <taxon>Funariidae</taxon>
        <taxon>Funariales</taxon>
        <taxon>Funariaceae</taxon>
        <taxon>Physcomitrium</taxon>
    </lineage>
</organism>
<proteinExistence type="predicted"/>
<reference evidence="2 4" key="1">
    <citation type="journal article" date="2008" name="Science">
        <title>The Physcomitrella genome reveals evolutionary insights into the conquest of land by plants.</title>
        <authorList>
            <person name="Rensing S."/>
            <person name="Lang D."/>
            <person name="Zimmer A."/>
            <person name="Terry A."/>
            <person name="Salamov A."/>
            <person name="Shapiro H."/>
            <person name="Nishiyama T."/>
            <person name="Perroud P.-F."/>
            <person name="Lindquist E."/>
            <person name="Kamisugi Y."/>
            <person name="Tanahashi T."/>
            <person name="Sakakibara K."/>
            <person name="Fujita T."/>
            <person name="Oishi K."/>
            <person name="Shin-I T."/>
            <person name="Kuroki Y."/>
            <person name="Toyoda A."/>
            <person name="Suzuki Y."/>
            <person name="Hashimoto A."/>
            <person name="Yamaguchi K."/>
            <person name="Sugano A."/>
            <person name="Kohara Y."/>
            <person name="Fujiyama A."/>
            <person name="Anterola A."/>
            <person name="Aoki S."/>
            <person name="Ashton N."/>
            <person name="Barbazuk W.B."/>
            <person name="Barker E."/>
            <person name="Bennetzen J."/>
            <person name="Bezanilla M."/>
            <person name="Blankenship R."/>
            <person name="Cho S.H."/>
            <person name="Dutcher S."/>
            <person name="Estelle M."/>
            <person name="Fawcett J.A."/>
            <person name="Gundlach H."/>
            <person name="Hanada K."/>
            <person name="Heyl A."/>
            <person name="Hicks K.A."/>
            <person name="Hugh J."/>
            <person name="Lohr M."/>
            <person name="Mayer K."/>
            <person name="Melkozernov A."/>
            <person name="Murata T."/>
            <person name="Nelson D."/>
            <person name="Pils B."/>
            <person name="Prigge M."/>
            <person name="Reiss B."/>
            <person name="Renner T."/>
            <person name="Rombauts S."/>
            <person name="Rushton P."/>
            <person name="Sanderfoot A."/>
            <person name="Schween G."/>
            <person name="Shiu S.-H."/>
            <person name="Stueber K."/>
            <person name="Theodoulou F.L."/>
            <person name="Tu H."/>
            <person name="Van de Peer Y."/>
            <person name="Verrier P.J."/>
            <person name="Waters E."/>
            <person name="Wood A."/>
            <person name="Yang L."/>
            <person name="Cove D."/>
            <person name="Cuming A."/>
            <person name="Hasebe M."/>
            <person name="Lucas S."/>
            <person name="Mishler D.B."/>
            <person name="Reski R."/>
            <person name="Grigoriev I."/>
            <person name="Quatrano R.S."/>
            <person name="Boore J.L."/>
        </authorList>
    </citation>
    <scope>NUCLEOTIDE SEQUENCE [LARGE SCALE GENOMIC DNA]</scope>
    <source>
        <strain evidence="3 4">cv. Gransden 2004</strain>
    </source>
</reference>
<feature type="compositionally biased region" description="Polar residues" evidence="1">
    <location>
        <begin position="96"/>
        <end position="108"/>
    </location>
</feature>
<keyword evidence="4" id="KW-1185">Reference proteome</keyword>
<dbReference type="Proteomes" id="UP000006727">
    <property type="component" value="Chromosome 8"/>
</dbReference>
<name>A0A2K1K667_PHYPA</name>
<reference evidence="3" key="3">
    <citation type="submission" date="2020-12" db="UniProtKB">
        <authorList>
            <consortium name="EnsemblPlants"/>
        </authorList>
    </citation>
    <scope>IDENTIFICATION</scope>
</reference>
<protein>
    <submittedName>
        <fullName evidence="2 3">Uncharacterized protein</fullName>
    </submittedName>
</protein>
<evidence type="ECO:0000313" key="4">
    <source>
        <dbReference type="Proteomes" id="UP000006727"/>
    </source>
</evidence>
<dbReference type="Gramene" id="Pp3c8_5048V3.1">
    <property type="protein sequence ID" value="Pp3c8_5048V3.1"/>
    <property type="gene ID" value="Pp3c8_5048"/>
</dbReference>
<evidence type="ECO:0000256" key="1">
    <source>
        <dbReference type="SAM" id="MobiDB-lite"/>
    </source>
</evidence>
<sequence>MADSANFRGWIIRGGTKQYLIPMKPDQAPREPLTRYRLTRSTIHRSATPRNRAVVATKEDLELDGKMNTIDSTSSSAQQTSFQISPHDSQNEHHSISQASCLSDRTGW</sequence>
<evidence type="ECO:0000313" key="3">
    <source>
        <dbReference type="EnsemblPlants" id="Pp3c8_5048V3.1"/>
    </source>
</evidence>
<feature type="region of interest" description="Disordered" evidence="1">
    <location>
        <begin position="67"/>
        <end position="108"/>
    </location>
</feature>
<reference evidence="2 4" key="2">
    <citation type="journal article" date="2018" name="Plant J.">
        <title>The Physcomitrella patens chromosome-scale assembly reveals moss genome structure and evolution.</title>
        <authorList>
            <person name="Lang D."/>
            <person name="Ullrich K.K."/>
            <person name="Murat F."/>
            <person name="Fuchs J."/>
            <person name="Jenkins J."/>
            <person name="Haas F.B."/>
            <person name="Piednoel M."/>
            <person name="Gundlach H."/>
            <person name="Van Bel M."/>
            <person name="Meyberg R."/>
            <person name="Vives C."/>
            <person name="Morata J."/>
            <person name="Symeonidi A."/>
            <person name="Hiss M."/>
            <person name="Muchero W."/>
            <person name="Kamisugi Y."/>
            <person name="Saleh O."/>
            <person name="Blanc G."/>
            <person name="Decker E.L."/>
            <person name="van Gessel N."/>
            <person name="Grimwood J."/>
            <person name="Hayes R.D."/>
            <person name="Graham S.W."/>
            <person name="Gunter L.E."/>
            <person name="McDaniel S.F."/>
            <person name="Hoernstein S.N.W."/>
            <person name="Larsson A."/>
            <person name="Li F.W."/>
            <person name="Perroud P.F."/>
            <person name="Phillips J."/>
            <person name="Ranjan P."/>
            <person name="Rokshar D.S."/>
            <person name="Rothfels C.J."/>
            <person name="Schneider L."/>
            <person name="Shu S."/>
            <person name="Stevenson D.W."/>
            <person name="Thummler F."/>
            <person name="Tillich M."/>
            <person name="Villarreal Aguilar J.C."/>
            <person name="Widiez T."/>
            <person name="Wong G.K."/>
            <person name="Wymore A."/>
            <person name="Zhang Y."/>
            <person name="Zimmer A.D."/>
            <person name="Quatrano R.S."/>
            <person name="Mayer K.F.X."/>
            <person name="Goodstein D."/>
            <person name="Casacuberta J.M."/>
            <person name="Vandepoele K."/>
            <person name="Reski R."/>
            <person name="Cuming A.C."/>
            <person name="Tuskan G.A."/>
            <person name="Maumus F."/>
            <person name="Salse J."/>
            <person name="Schmutz J."/>
            <person name="Rensing S.A."/>
        </authorList>
    </citation>
    <scope>NUCLEOTIDE SEQUENCE [LARGE SCALE GENOMIC DNA]</scope>
    <source>
        <strain evidence="3 4">cv. Gransden 2004</strain>
    </source>
</reference>
<accession>A0A2K1K667</accession>
<dbReference type="AlphaFoldDB" id="A0A2K1K667"/>
<dbReference type="EnsemblPlants" id="Pp3c8_5048V3.1">
    <property type="protein sequence ID" value="Pp3c8_5048V3.1"/>
    <property type="gene ID" value="Pp3c8_5048"/>
</dbReference>